<proteinExistence type="predicted"/>
<accession>A0A4S8JSU6</accession>
<sequence length="86" mass="9935">MMTGRDGKEEEIVAEKRGCSGSGGRVCVWRTYLYCKREDERERRGRLRSVLESEFLSLVRNAVIYCVMMLLEQSQDFAAEILGHMV</sequence>
<dbReference type="AlphaFoldDB" id="A0A4S8JSU6"/>
<reference evidence="1 2" key="1">
    <citation type="journal article" date="2019" name="Nat. Plants">
        <title>Genome sequencing of Musa balbisiana reveals subgenome evolution and function divergence in polyploid bananas.</title>
        <authorList>
            <person name="Yao X."/>
        </authorList>
    </citation>
    <scope>NUCLEOTIDE SEQUENCE [LARGE SCALE GENOMIC DNA]</scope>
    <source>
        <strain evidence="2">cv. DH-PKW</strain>
        <tissue evidence="1">Leaves</tissue>
    </source>
</reference>
<name>A0A4S8JSU6_MUSBA</name>
<comment type="caution">
    <text evidence="1">The sequence shown here is derived from an EMBL/GenBank/DDBJ whole genome shotgun (WGS) entry which is preliminary data.</text>
</comment>
<keyword evidence="2" id="KW-1185">Reference proteome</keyword>
<gene>
    <name evidence="1" type="ORF">C4D60_Mb05t01080</name>
</gene>
<organism evidence="1 2">
    <name type="scientific">Musa balbisiana</name>
    <name type="common">Banana</name>
    <dbReference type="NCBI Taxonomy" id="52838"/>
    <lineage>
        <taxon>Eukaryota</taxon>
        <taxon>Viridiplantae</taxon>
        <taxon>Streptophyta</taxon>
        <taxon>Embryophyta</taxon>
        <taxon>Tracheophyta</taxon>
        <taxon>Spermatophyta</taxon>
        <taxon>Magnoliopsida</taxon>
        <taxon>Liliopsida</taxon>
        <taxon>Zingiberales</taxon>
        <taxon>Musaceae</taxon>
        <taxon>Musa</taxon>
    </lineage>
</organism>
<evidence type="ECO:0000313" key="2">
    <source>
        <dbReference type="Proteomes" id="UP000317650"/>
    </source>
</evidence>
<dbReference type="Proteomes" id="UP000317650">
    <property type="component" value="Chromosome 5"/>
</dbReference>
<protein>
    <submittedName>
        <fullName evidence="1">Uncharacterized protein</fullName>
    </submittedName>
</protein>
<evidence type="ECO:0000313" key="1">
    <source>
        <dbReference type="EMBL" id="THU65192.1"/>
    </source>
</evidence>
<dbReference type="EMBL" id="PYDT01000003">
    <property type="protein sequence ID" value="THU65192.1"/>
    <property type="molecule type" value="Genomic_DNA"/>
</dbReference>